<accession>A0A250WRP0</accession>
<keyword evidence="3" id="KW-1185">Reference proteome</keyword>
<dbReference type="PROSITE" id="PS50181">
    <property type="entry name" value="FBOX"/>
    <property type="match status" value="1"/>
</dbReference>
<evidence type="ECO:0000259" key="1">
    <source>
        <dbReference type="PROSITE" id="PS50181"/>
    </source>
</evidence>
<dbReference type="SUPFAM" id="SSF81383">
    <property type="entry name" value="F-box domain"/>
    <property type="match status" value="1"/>
</dbReference>
<sequence length="184" mass="21005">MLDTLPSSLLEKIAQCAGDGMTLVSLQMACRHFHFALSNDVMWEKLCASLGYKQLTATRTRGKRPWREIYKSNICCECRNMESKGIVRIDPFGGSRYLRGSHDLLTLCVDCVQNVQQYSTMTERKRHCLPRLKSISNLWFTVLDKIPRLDAKRLKIAPGEEGADHNDHLLNAVIRKHRASTRGM</sequence>
<dbReference type="InterPro" id="IPR036047">
    <property type="entry name" value="F-box-like_dom_sf"/>
</dbReference>
<feature type="domain" description="F-box" evidence="1">
    <location>
        <begin position="1"/>
        <end position="46"/>
    </location>
</feature>
<dbReference type="Gene3D" id="1.20.1280.50">
    <property type="match status" value="1"/>
</dbReference>
<gene>
    <name evidence="2" type="ORF">CEUSTIGMA_g913.t1</name>
</gene>
<dbReference type="Proteomes" id="UP000232323">
    <property type="component" value="Unassembled WGS sequence"/>
</dbReference>
<proteinExistence type="predicted"/>
<dbReference type="EMBL" id="BEGY01000003">
    <property type="protein sequence ID" value="GAX73461.1"/>
    <property type="molecule type" value="Genomic_DNA"/>
</dbReference>
<dbReference type="InterPro" id="IPR001810">
    <property type="entry name" value="F-box_dom"/>
</dbReference>
<dbReference type="AlphaFoldDB" id="A0A250WRP0"/>
<comment type="caution">
    <text evidence="2">The sequence shown here is derived from an EMBL/GenBank/DDBJ whole genome shotgun (WGS) entry which is preliminary data.</text>
</comment>
<name>A0A250WRP0_9CHLO</name>
<protein>
    <recommendedName>
        <fullName evidence="1">F-box domain-containing protein</fullName>
    </recommendedName>
</protein>
<organism evidence="2 3">
    <name type="scientific">Chlamydomonas eustigma</name>
    <dbReference type="NCBI Taxonomy" id="1157962"/>
    <lineage>
        <taxon>Eukaryota</taxon>
        <taxon>Viridiplantae</taxon>
        <taxon>Chlorophyta</taxon>
        <taxon>core chlorophytes</taxon>
        <taxon>Chlorophyceae</taxon>
        <taxon>CS clade</taxon>
        <taxon>Chlamydomonadales</taxon>
        <taxon>Chlamydomonadaceae</taxon>
        <taxon>Chlamydomonas</taxon>
    </lineage>
</organism>
<evidence type="ECO:0000313" key="2">
    <source>
        <dbReference type="EMBL" id="GAX73461.1"/>
    </source>
</evidence>
<reference evidence="2 3" key="1">
    <citation type="submission" date="2017-08" db="EMBL/GenBank/DDBJ databases">
        <title>Acidophilic green algal genome provides insights into adaptation to an acidic environment.</title>
        <authorList>
            <person name="Hirooka S."/>
            <person name="Hirose Y."/>
            <person name="Kanesaki Y."/>
            <person name="Higuchi S."/>
            <person name="Fujiwara T."/>
            <person name="Onuma R."/>
            <person name="Era A."/>
            <person name="Ohbayashi R."/>
            <person name="Uzuka A."/>
            <person name="Nozaki H."/>
            <person name="Yoshikawa H."/>
            <person name="Miyagishima S.Y."/>
        </authorList>
    </citation>
    <scope>NUCLEOTIDE SEQUENCE [LARGE SCALE GENOMIC DNA]</scope>
    <source>
        <strain evidence="2 3">NIES-2499</strain>
    </source>
</reference>
<evidence type="ECO:0000313" key="3">
    <source>
        <dbReference type="Proteomes" id="UP000232323"/>
    </source>
</evidence>